<name>A0AAN7E7C9_QUERU</name>
<dbReference type="Proteomes" id="UP001324115">
    <property type="component" value="Unassembled WGS sequence"/>
</dbReference>
<reference evidence="1 2" key="1">
    <citation type="journal article" date="2023" name="G3 (Bethesda)">
        <title>A haplotype-resolved chromosome-scale genome for Quercus rubra L. provides insights into the genetics of adaptive traits for red oak species.</title>
        <authorList>
            <person name="Kapoor B."/>
            <person name="Jenkins J."/>
            <person name="Schmutz J."/>
            <person name="Zhebentyayeva T."/>
            <person name="Kuelheim C."/>
            <person name="Coggeshall M."/>
            <person name="Heim C."/>
            <person name="Lasky J.R."/>
            <person name="Leites L."/>
            <person name="Islam-Faridi N."/>
            <person name="Romero-Severson J."/>
            <person name="DeLeo V.L."/>
            <person name="Lucas S.M."/>
            <person name="Lazic D."/>
            <person name="Gailing O."/>
            <person name="Carlson J."/>
            <person name="Staton M."/>
        </authorList>
    </citation>
    <scope>NUCLEOTIDE SEQUENCE [LARGE SCALE GENOMIC DNA]</scope>
    <source>
        <strain evidence="1">Pseudo-F2</strain>
    </source>
</reference>
<sequence length="111" mass="12020">MKMASFASTECFLPLYQSRLAPAHYQQNGTNAILHLNGKSKKSLSFSSSSSFLTQGTSLCNAVERKEQSSFAQTAAVRHLMGSVTRTQGLCFAVVLGTGWVGRTPQSSHDF</sequence>
<organism evidence="1 2">
    <name type="scientific">Quercus rubra</name>
    <name type="common">Northern red oak</name>
    <name type="synonym">Quercus borealis</name>
    <dbReference type="NCBI Taxonomy" id="3512"/>
    <lineage>
        <taxon>Eukaryota</taxon>
        <taxon>Viridiplantae</taxon>
        <taxon>Streptophyta</taxon>
        <taxon>Embryophyta</taxon>
        <taxon>Tracheophyta</taxon>
        <taxon>Spermatophyta</taxon>
        <taxon>Magnoliopsida</taxon>
        <taxon>eudicotyledons</taxon>
        <taxon>Gunneridae</taxon>
        <taxon>Pentapetalae</taxon>
        <taxon>rosids</taxon>
        <taxon>fabids</taxon>
        <taxon>Fagales</taxon>
        <taxon>Fagaceae</taxon>
        <taxon>Quercus</taxon>
    </lineage>
</organism>
<dbReference type="EMBL" id="JAXUIC010000011">
    <property type="protein sequence ID" value="KAK4564457.1"/>
    <property type="molecule type" value="Genomic_DNA"/>
</dbReference>
<comment type="caution">
    <text evidence="1">The sequence shown here is derived from an EMBL/GenBank/DDBJ whole genome shotgun (WGS) entry which is preliminary data.</text>
</comment>
<protein>
    <submittedName>
        <fullName evidence="1">Uncharacterized protein</fullName>
    </submittedName>
</protein>
<dbReference type="AlphaFoldDB" id="A0AAN7E7C9"/>
<keyword evidence="2" id="KW-1185">Reference proteome</keyword>
<evidence type="ECO:0000313" key="1">
    <source>
        <dbReference type="EMBL" id="KAK4564457.1"/>
    </source>
</evidence>
<accession>A0AAN7E7C9</accession>
<evidence type="ECO:0000313" key="2">
    <source>
        <dbReference type="Proteomes" id="UP001324115"/>
    </source>
</evidence>
<proteinExistence type="predicted"/>
<gene>
    <name evidence="1" type="ORF">RGQ29_006494</name>
</gene>